<dbReference type="Proteomes" id="UP000814033">
    <property type="component" value="Unassembled WGS sequence"/>
</dbReference>
<reference evidence="1" key="1">
    <citation type="submission" date="2021-02" db="EMBL/GenBank/DDBJ databases">
        <authorList>
            <consortium name="DOE Joint Genome Institute"/>
            <person name="Ahrendt S."/>
            <person name="Looney B.P."/>
            <person name="Miyauchi S."/>
            <person name="Morin E."/>
            <person name="Drula E."/>
            <person name="Courty P.E."/>
            <person name="Chicoki N."/>
            <person name="Fauchery L."/>
            <person name="Kohler A."/>
            <person name="Kuo A."/>
            <person name="Labutti K."/>
            <person name="Pangilinan J."/>
            <person name="Lipzen A."/>
            <person name="Riley R."/>
            <person name="Andreopoulos W."/>
            <person name="He G."/>
            <person name="Johnson J."/>
            <person name="Barry K.W."/>
            <person name="Grigoriev I.V."/>
            <person name="Nagy L."/>
            <person name="Hibbett D."/>
            <person name="Henrissat B."/>
            <person name="Matheny P.B."/>
            <person name="Labbe J."/>
            <person name="Martin F."/>
        </authorList>
    </citation>
    <scope>NUCLEOTIDE SEQUENCE</scope>
    <source>
        <strain evidence="1">FP105234-sp</strain>
    </source>
</reference>
<sequence length="230" mass="24599">MMSDCGGTTSGEGMRGRSGDAPRDGIACAGRPTREVSCISSYISVCHFTDGLGEFLRLFKTLICDETRTRKLPKEVAVRRRAAARRATAQGETINSVANPPQGKRRDFNTSTYKMHTFPDYASTIRFFGTTDNYNSQMGEKQHPPSRCTPFGFEDSSSDEDGLGGSGSDGAESGGAGSEDARGEDSGSEDGTGHQEDMRKDDNDESSSSSGSSASDSDSDELDVDAMYDE</sequence>
<keyword evidence="2" id="KW-1185">Reference proteome</keyword>
<evidence type="ECO:0000313" key="2">
    <source>
        <dbReference type="Proteomes" id="UP000814033"/>
    </source>
</evidence>
<organism evidence="1 2">
    <name type="scientific">Auriscalpium vulgare</name>
    <dbReference type="NCBI Taxonomy" id="40419"/>
    <lineage>
        <taxon>Eukaryota</taxon>
        <taxon>Fungi</taxon>
        <taxon>Dikarya</taxon>
        <taxon>Basidiomycota</taxon>
        <taxon>Agaricomycotina</taxon>
        <taxon>Agaricomycetes</taxon>
        <taxon>Russulales</taxon>
        <taxon>Auriscalpiaceae</taxon>
        <taxon>Auriscalpium</taxon>
    </lineage>
</organism>
<evidence type="ECO:0000313" key="1">
    <source>
        <dbReference type="EMBL" id="KAI0048530.1"/>
    </source>
</evidence>
<accession>A0ACB8RWU9</accession>
<dbReference type="EMBL" id="MU275885">
    <property type="protein sequence ID" value="KAI0048530.1"/>
    <property type="molecule type" value="Genomic_DNA"/>
</dbReference>
<reference evidence="1" key="2">
    <citation type="journal article" date="2022" name="New Phytol.">
        <title>Evolutionary transition to the ectomycorrhizal habit in the genomes of a hyperdiverse lineage of mushroom-forming fungi.</title>
        <authorList>
            <person name="Looney B."/>
            <person name="Miyauchi S."/>
            <person name="Morin E."/>
            <person name="Drula E."/>
            <person name="Courty P.E."/>
            <person name="Kohler A."/>
            <person name="Kuo A."/>
            <person name="LaButti K."/>
            <person name="Pangilinan J."/>
            <person name="Lipzen A."/>
            <person name="Riley R."/>
            <person name="Andreopoulos W."/>
            <person name="He G."/>
            <person name="Johnson J."/>
            <person name="Nolan M."/>
            <person name="Tritt A."/>
            <person name="Barry K.W."/>
            <person name="Grigoriev I.V."/>
            <person name="Nagy L.G."/>
            <person name="Hibbett D."/>
            <person name="Henrissat B."/>
            <person name="Matheny P.B."/>
            <person name="Labbe J."/>
            <person name="Martin F.M."/>
        </authorList>
    </citation>
    <scope>NUCLEOTIDE SEQUENCE</scope>
    <source>
        <strain evidence="1">FP105234-sp</strain>
    </source>
</reference>
<comment type="caution">
    <text evidence="1">The sequence shown here is derived from an EMBL/GenBank/DDBJ whole genome shotgun (WGS) entry which is preliminary data.</text>
</comment>
<gene>
    <name evidence="1" type="ORF">FA95DRAFT_1033303</name>
</gene>
<protein>
    <submittedName>
        <fullName evidence="1">Uncharacterized protein</fullName>
    </submittedName>
</protein>
<name>A0ACB8RWU9_9AGAM</name>
<proteinExistence type="predicted"/>